<dbReference type="InterPro" id="IPR012340">
    <property type="entry name" value="NA-bd_OB-fold"/>
</dbReference>
<dbReference type="KEGG" id="nae:BHE16_02785"/>
<reference evidence="8 10" key="2">
    <citation type="submission" date="2020-08" db="EMBL/GenBank/DDBJ databases">
        <title>Sequencing the genomes of 1000 actinobacteria strains.</title>
        <authorList>
            <person name="Klenk H.-P."/>
        </authorList>
    </citation>
    <scope>NUCLEOTIDE SEQUENCE [LARGE SCALE GENOMIC DNA]</scope>
    <source>
        <strain evidence="8 10">DSM 105783</strain>
    </source>
</reference>
<name>A0A1L2ZL25_9MICC</name>
<evidence type="ECO:0000256" key="4">
    <source>
        <dbReference type="ARBA" id="ARBA00023136"/>
    </source>
</evidence>
<proteinExistence type="predicted"/>
<evidence type="ECO:0000313" key="7">
    <source>
        <dbReference type="EMBL" id="APF40125.1"/>
    </source>
</evidence>
<sequence length="151" mass="16634">MFEWIIANGWVFWLVLFLVLAVIEMVSLDLYFIMLGLGALGGVTAALLGAEFWLQALVFCALSLVLIFMLRPLAIKHLRKAPESLRTNIERLIGEEALVLEPTSRLMGSAKIGGEIWTARTESGAPLQPGTYGSVVRIEGATAYLRPRDTE</sequence>
<keyword evidence="3 5" id="KW-1133">Transmembrane helix</keyword>
<keyword evidence="9" id="KW-1185">Reference proteome</keyword>
<feature type="transmembrane region" description="Helical" evidence="5">
    <location>
        <begin position="53"/>
        <end position="70"/>
    </location>
</feature>
<dbReference type="InterPro" id="IPR052165">
    <property type="entry name" value="Membrane_assoc_protease"/>
</dbReference>
<protein>
    <submittedName>
        <fullName evidence="8">Membrane protein implicated in regulation of membrane protease activity</fullName>
    </submittedName>
</protein>
<accession>A0A1L2ZL25</accession>
<dbReference type="RefSeq" id="WP_071893602.1">
    <property type="nucleotide sequence ID" value="NZ_BAAARH010000003.1"/>
</dbReference>
<evidence type="ECO:0000313" key="8">
    <source>
        <dbReference type="EMBL" id="MBB5511897.1"/>
    </source>
</evidence>
<evidence type="ECO:0000256" key="1">
    <source>
        <dbReference type="ARBA" id="ARBA00004141"/>
    </source>
</evidence>
<dbReference type="PANTHER" id="PTHR33507">
    <property type="entry name" value="INNER MEMBRANE PROTEIN YBBJ"/>
    <property type="match status" value="1"/>
</dbReference>
<dbReference type="Proteomes" id="UP000580797">
    <property type="component" value="Unassembled WGS sequence"/>
</dbReference>
<evidence type="ECO:0000313" key="9">
    <source>
        <dbReference type="Proteomes" id="UP000183530"/>
    </source>
</evidence>
<dbReference type="EMBL" id="JACHDR010000001">
    <property type="protein sequence ID" value="MBB5511897.1"/>
    <property type="molecule type" value="Genomic_DNA"/>
</dbReference>
<dbReference type="AlphaFoldDB" id="A0A1L2ZL25"/>
<evidence type="ECO:0000256" key="2">
    <source>
        <dbReference type="ARBA" id="ARBA00022692"/>
    </source>
</evidence>
<dbReference type="STRING" id="556325.BHE16_02785"/>
<dbReference type="GO" id="GO:0005886">
    <property type="term" value="C:plasma membrane"/>
    <property type="evidence" value="ECO:0007669"/>
    <property type="project" value="TreeGrafter"/>
</dbReference>
<dbReference type="Proteomes" id="UP000183530">
    <property type="component" value="Chromosome"/>
</dbReference>
<evidence type="ECO:0000313" key="10">
    <source>
        <dbReference type="Proteomes" id="UP000580797"/>
    </source>
</evidence>
<gene>
    <name evidence="7" type="ORF">BHE16_02785</name>
    <name evidence="8" type="ORF">HD598_000584</name>
</gene>
<evidence type="ECO:0000259" key="6">
    <source>
        <dbReference type="Pfam" id="PF01957"/>
    </source>
</evidence>
<organism evidence="7 9">
    <name type="scientific">Neomicrococcus aestuarii</name>
    <dbReference type="NCBI Taxonomy" id="556325"/>
    <lineage>
        <taxon>Bacteria</taxon>
        <taxon>Bacillati</taxon>
        <taxon>Actinomycetota</taxon>
        <taxon>Actinomycetes</taxon>
        <taxon>Micrococcales</taxon>
        <taxon>Micrococcaceae</taxon>
        <taxon>Neomicrococcus</taxon>
    </lineage>
</organism>
<keyword evidence="8" id="KW-0378">Hydrolase</keyword>
<dbReference type="GO" id="GO:0006508">
    <property type="term" value="P:proteolysis"/>
    <property type="evidence" value="ECO:0007669"/>
    <property type="project" value="UniProtKB-KW"/>
</dbReference>
<evidence type="ECO:0000256" key="5">
    <source>
        <dbReference type="SAM" id="Phobius"/>
    </source>
</evidence>
<dbReference type="EMBL" id="CP018135">
    <property type="protein sequence ID" value="APF40125.1"/>
    <property type="molecule type" value="Genomic_DNA"/>
</dbReference>
<feature type="transmembrane region" description="Helical" evidence="5">
    <location>
        <begin position="6"/>
        <end position="23"/>
    </location>
</feature>
<feature type="transmembrane region" description="Helical" evidence="5">
    <location>
        <begin position="30"/>
        <end position="47"/>
    </location>
</feature>
<dbReference type="OrthoDB" id="3174252at2"/>
<dbReference type="InterPro" id="IPR002810">
    <property type="entry name" value="NfeD-like_C"/>
</dbReference>
<reference evidence="7 9" key="1">
    <citation type="submission" date="2016-11" db="EMBL/GenBank/DDBJ databases">
        <title>Genome sequencing of Zhihengliuella aestuarii B18 antagonistic to Plasmodiophora brassicae.</title>
        <authorList>
            <person name="Luo Y."/>
        </authorList>
    </citation>
    <scope>NUCLEOTIDE SEQUENCE [LARGE SCALE GENOMIC DNA]</scope>
    <source>
        <strain evidence="7 9">B18</strain>
    </source>
</reference>
<evidence type="ECO:0000256" key="3">
    <source>
        <dbReference type="ARBA" id="ARBA00022989"/>
    </source>
</evidence>
<keyword evidence="4 5" id="KW-0472">Membrane</keyword>
<keyword evidence="2 5" id="KW-0812">Transmembrane</keyword>
<keyword evidence="8" id="KW-0645">Protease</keyword>
<dbReference type="GO" id="GO:0008233">
    <property type="term" value="F:peptidase activity"/>
    <property type="evidence" value="ECO:0007669"/>
    <property type="project" value="UniProtKB-KW"/>
</dbReference>
<dbReference type="Pfam" id="PF01957">
    <property type="entry name" value="NfeD"/>
    <property type="match status" value="1"/>
</dbReference>
<comment type="subcellular location">
    <subcellularLocation>
        <location evidence="1">Membrane</location>
        <topology evidence="1">Multi-pass membrane protein</topology>
    </subcellularLocation>
</comment>
<dbReference type="PANTHER" id="PTHR33507:SF3">
    <property type="entry name" value="INNER MEMBRANE PROTEIN YBBJ"/>
    <property type="match status" value="1"/>
</dbReference>
<dbReference type="Gene3D" id="2.40.50.140">
    <property type="entry name" value="Nucleic acid-binding proteins"/>
    <property type="match status" value="1"/>
</dbReference>
<feature type="domain" description="NfeD-like C-terminal" evidence="6">
    <location>
        <begin position="90"/>
        <end position="147"/>
    </location>
</feature>